<protein>
    <recommendedName>
        <fullName evidence="3">Chaperone modulatory protein CbpM</fullName>
    </recommendedName>
</protein>
<evidence type="ECO:0008006" key="3">
    <source>
        <dbReference type="Google" id="ProtNLM"/>
    </source>
</evidence>
<proteinExistence type="predicted"/>
<reference evidence="1 2" key="1">
    <citation type="submission" date="2018-12" db="EMBL/GenBank/DDBJ databases">
        <title>bacterium Hansschlegelia zhihuaiae S113.</title>
        <authorList>
            <person name="He J."/>
        </authorList>
    </citation>
    <scope>NUCLEOTIDE SEQUENCE [LARGE SCALE GENOMIC DNA]</scope>
    <source>
        <strain evidence="1 2">S 113</strain>
    </source>
</reference>
<sequence length="113" mass="12819">MIGIDDLVTRFPALRQADVERWMAHSWVRPHVTAAGSLAFHEIDVARIQLILELRDDMEIGEDALPVVLSLLDQLFDARRRMRELDDALQRVAPAEVRRALADHLARIASGRS</sequence>
<gene>
    <name evidence="1" type="ORF">EK403_18125</name>
</gene>
<dbReference type="OrthoDB" id="9800876at2"/>
<evidence type="ECO:0000313" key="2">
    <source>
        <dbReference type="Proteomes" id="UP000289708"/>
    </source>
</evidence>
<dbReference type="EMBL" id="RYFI01000020">
    <property type="protein sequence ID" value="RXF69895.1"/>
    <property type="molecule type" value="Genomic_DNA"/>
</dbReference>
<organism evidence="1 2">
    <name type="scientific">Hansschlegelia zhihuaiae</name>
    <dbReference type="NCBI Taxonomy" id="405005"/>
    <lineage>
        <taxon>Bacteria</taxon>
        <taxon>Pseudomonadati</taxon>
        <taxon>Pseudomonadota</taxon>
        <taxon>Alphaproteobacteria</taxon>
        <taxon>Hyphomicrobiales</taxon>
        <taxon>Methylopilaceae</taxon>
        <taxon>Hansschlegelia</taxon>
    </lineage>
</organism>
<accession>A0A4Q0M9X8</accession>
<comment type="caution">
    <text evidence="1">The sequence shown here is derived from an EMBL/GenBank/DDBJ whole genome shotgun (WGS) entry which is preliminary data.</text>
</comment>
<dbReference type="RefSeq" id="WP_128778870.1">
    <property type="nucleotide sequence ID" value="NZ_RYFI01000020.1"/>
</dbReference>
<dbReference type="Proteomes" id="UP000289708">
    <property type="component" value="Unassembled WGS sequence"/>
</dbReference>
<name>A0A4Q0M9X8_9HYPH</name>
<evidence type="ECO:0000313" key="1">
    <source>
        <dbReference type="EMBL" id="RXF69895.1"/>
    </source>
</evidence>
<keyword evidence="2" id="KW-1185">Reference proteome</keyword>
<dbReference type="Gene3D" id="1.10.1660.10">
    <property type="match status" value="1"/>
</dbReference>
<dbReference type="AlphaFoldDB" id="A0A4Q0M9X8"/>